<comment type="caution">
    <text evidence="1">The sequence shown here is derived from an EMBL/GenBank/DDBJ whole genome shotgun (WGS) entry which is preliminary data.</text>
</comment>
<dbReference type="EMBL" id="JBJQOH010000002">
    <property type="protein sequence ID" value="KAL3695597.1"/>
    <property type="molecule type" value="Genomic_DNA"/>
</dbReference>
<name>A0ABD3HVS2_9MARC</name>
<evidence type="ECO:0000313" key="1">
    <source>
        <dbReference type="EMBL" id="KAL3695597.1"/>
    </source>
</evidence>
<accession>A0ABD3HVS2</accession>
<sequence>MYEKSSRGTVIAYCKVMLQEEILRKVSRSENEKVVGVVNVKVCIEKKEIEYTLTHICPHPKPENKRDAISKAALRRIEEMANTNIRIGDVYQMFCLDGLIDPDRIRGA</sequence>
<dbReference type="Proteomes" id="UP001633002">
    <property type="component" value="Unassembled WGS sequence"/>
</dbReference>
<keyword evidence="2" id="KW-1185">Reference proteome</keyword>
<evidence type="ECO:0000313" key="2">
    <source>
        <dbReference type="Proteomes" id="UP001633002"/>
    </source>
</evidence>
<dbReference type="AlphaFoldDB" id="A0ABD3HVS2"/>
<reference evidence="1 2" key="1">
    <citation type="submission" date="2024-09" db="EMBL/GenBank/DDBJ databases">
        <title>Chromosome-scale assembly of Riccia sorocarpa.</title>
        <authorList>
            <person name="Paukszto L."/>
        </authorList>
    </citation>
    <scope>NUCLEOTIDE SEQUENCE [LARGE SCALE GENOMIC DNA]</scope>
    <source>
        <strain evidence="1">LP-2024</strain>
        <tissue evidence="1">Aerial parts of the thallus</tissue>
    </source>
</reference>
<proteinExistence type="predicted"/>
<protein>
    <submittedName>
        <fullName evidence="1">Uncharacterized protein</fullName>
    </submittedName>
</protein>
<organism evidence="1 2">
    <name type="scientific">Riccia sorocarpa</name>
    <dbReference type="NCBI Taxonomy" id="122646"/>
    <lineage>
        <taxon>Eukaryota</taxon>
        <taxon>Viridiplantae</taxon>
        <taxon>Streptophyta</taxon>
        <taxon>Embryophyta</taxon>
        <taxon>Marchantiophyta</taxon>
        <taxon>Marchantiopsida</taxon>
        <taxon>Marchantiidae</taxon>
        <taxon>Marchantiales</taxon>
        <taxon>Ricciaceae</taxon>
        <taxon>Riccia</taxon>
    </lineage>
</organism>
<gene>
    <name evidence="1" type="ORF">R1sor_009673</name>
</gene>